<dbReference type="Proteomes" id="UP000002710">
    <property type="component" value="Chromosome"/>
</dbReference>
<evidence type="ECO:0000313" key="9">
    <source>
        <dbReference type="Proteomes" id="UP000002710"/>
    </source>
</evidence>
<dbReference type="KEGG" id="dde:Dde_0740"/>
<feature type="domain" description="Radical SAM core" evidence="7">
    <location>
        <begin position="1"/>
        <end position="136"/>
    </location>
</feature>
<keyword evidence="2" id="KW-0949">S-adenosyl-L-methionine</keyword>
<keyword evidence="3" id="KW-0479">Metal-binding</keyword>
<dbReference type="GO" id="GO:0003824">
    <property type="term" value="F:catalytic activity"/>
    <property type="evidence" value="ECO:0007669"/>
    <property type="project" value="InterPro"/>
</dbReference>
<accession>Q314V5</accession>
<dbReference type="InterPro" id="IPR013785">
    <property type="entry name" value="Aldolase_TIM"/>
</dbReference>
<evidence type="ECO:0000256" key="1">
    <source>
        <dbReference type="ARBA" id="ARBA00001966"/>
    </source>
</evidence>
<keyword evidence="4" id="KW-0408">Iron</keyword>
<dbReference type="eggNOG" id="COG0535">
    <property type="taxonomic scope" value="Bacteria"/>
</dbReference>
<dbReference type="GO" id="GO:0051536">
    <property type="term" value="F:iron-sulfur cluster binding"/>
    <property type="evidence" value="ECO:0007669"/>
    <property type="project" value="UniProtKB-KW"/>
</dbReference>
<evidence type="ECO:0000256" key="3">
    <source>
        <dbReference type="ARBA" id="ARBA00022723"/>
    </source>
</evidence>
<dbReference type="STRING" id="207559.Dde_0740"/>
<dbReference type="InterPro" id="IPR007197">
    <property type="entry name" value="rSAM"/>
</dbReference>
<evidence type="ECO:0000259" key="7">
    <source>
        <dbReference type="Pfam" id="PF04055"/>
    </source>
</evidence>
<sequence>MTRKCNFSCHYCYFPHDNSPVSDSLPVAALLDFLRSRGGEWLVGLTGGEPFIYPYFVDICSAIAAEHRIGIDTNLSVTPVVKRFARHVPPDRVHDIYAALHIEERERRGAVDAFIRNYHTLAGRGFTVKVNYVVHPSLVQRFAADCEFFGRHGIPLTPRPFKGVYEGRRYPEGYGSTAAAIFTQHPEAGRKTVFNFHGVPCHGGHTFLRMEPDGTVLRCPGDKTVLGNVLSGTVQTESGPTPCRMHRCPCQGVEHILPDAAQQDFIEGVRAYVVGDLPAAQRAFTAAHSRAPAMTQAANNAGVAAFAAGDAQAAACCFARAAADDPVTPLYAANLKLARRAAQPSPPSGTENETPELSLAVNYQRTGN</sequence>
<proteinExistence type="predicted"/>
<keyword evidence="5" id="KW-0411">Iron-sulfur</keyword>
<name>Q314V5_OLEA2</name>
<dbReference type="GO" id="GO:0046872">
    <property type="term" value="F:metal ion binding"/>
    <property type="evidence" value="ECO:0007669"/>
    <property type="project" value="UniProtKB-KW"/>
</dbReference>
<dbReference type="EMBL" id="CP000112">
    <property type="protein sequence ID" value="ABB37541.2"/>
    <property type="molecule type" value="Genomic_DNA"/>
</dbReference>
<dbReference type="SFLD" id="SFLDS00029">
    <property type="entry name" value="Radical_SAM"/>
    <property type="match status" value="1"/>
</dbReference>
<dbReference type="PANTHER" id="PTHR11228:SF7">
    <property type="entry name" value="PQQA PEPTIDE CYCLASE"/>
    <property type="match status" value="1"/>
</dbReference>
<evidence type="ECO:0000256" key="6">
    <source>
        <dbReference type="SAM" id="MobiDB-lite"/>
    </source>
</evidence>
<organism evidence="8 9">
    <name type="scientific">Oleidesulfovibrio alaskensis (strain ATCC BAA-1058 / DSM 17464 / G20)</name>
    <name type="common">Desulfovibrio alaskensis</name>
    <dbReference type="NCBI Taxonomy" id="207559"/>
    <lineage>
        <taxon>Bacteria</taxon>
        <taxon>Pseudomonadati</taxon>
        <taxon>Thermodesulfobacteriota</taxon>
        <taxon>Desulfovibrionia</taxon>
        <taxon>Desulfovibrionales</taxon>
        <taxon>Desulfovibrionaceae</taxon>
        <taxon>Oleidesulfovibrio</taxon>
    </lineage>
</organism>
<comment type="cofactor">
    <cofactor evidence="1">
        <name>[4Fe-4S] cluster</name>
        <dbReference type="ChEBI" id="CHEBI:49883"/>
    </cofactor>
</comment>
<protein>
    <submittedName>
        <fullName evidence="8">Radical SAM domain protein</fullName>
    </submittedName>
</protein>
<dbReference type="SUPFAM" id="SSF48452">
    <property type="entry name" value="TPR-like"/>
    <property type="match status" value="1"/>
</dbReference>
<dbReference type="InterPro" id="IPR058240">
    <property type="entry name" value="rSAM_sf"/>
</dbReference>
<feature type="region of interest" description="Disordered" evidence="6">
    <location>
        <begin position="342"/>
        <end position="368"/>
    </location>
</feature>
<dbReference type="Gene3D" id="1.25.40.10">
    <property type="entry name" value="Tetratricopeptide repeat domain"/>
    <property type="match status" value="1"/>
</dbReference>
<dbReference type="Gene3D" id="3.20.20.70">
    <property type="entry name" value="Aldolase class I"/>
    <property type="match status" value="1"/>
</dbReference>
<dbReference type="RefSeq" id="WP_011366820.1">
    <property type="nucleotide sequence ID" value="NC_007519.1"/>
</dbReference>
<dbReference type="SFLD" id="SFLDG01067">
    <property type="entry name" value="SPASM/twitch_domain_containing"/>
    <property type="match status" value="1"/>
</dbReference>
<evidence type="ECO:0000256" key="5">
    <source>
        <dbReference type="ARBA" id="ARBA00023014"/>
    </source>
</evidence>
<evidence type="ECO:0000256" key="2">
    <source>
        <dbReference type="ARBA" id="ARBA00022691"/>
    </source>
</evidence>
<evidence type="ECO:0000256" key="4">
    <source>
        <dbReference type="ARBA" id="ARBA00023004"/>
    </source>
</evidence>
<gene>
    <name evidence="8" type="ordered locus">Dde_0740</name>
</gene>
<dbReference type="AlphaFoldDB" id="Q314V5"/>
<reference evidence="8 9" key="1">
    <citation type="journal article" date="2011" name="J. Bacteriol.">
        <title>Complete genome sequence and updated annotation of Desulfovibrio alaskensis G20.</title>
        <authorList>
            <person name="Hauser L.J."/>
            <person name="Land M.L."/>
            <person name="Brown S.D."/>
            <person name="Larimer F."/>
            <person name="Keller K.L."/>
            <person name="Rapp-Giles B.J."/>
            <person name="Price M.N."/>
            <person name="Lin M."/>
            <person name="Bruce D.C."/>
            <person name="Detter J.C."/>
            <person name="Tapia R."/>
            <person name="Han C.S."/>
            <person name="Goodwin L.A."/>
            <person name="Cheng J.F."/>
            <person name="Pitluck S."/>
            <person name="Copeland A."/>
            <person name="Lucas S."/>
            <person name="Nolan M."/>
            <person name="Lapidus A.L."/>
            <person name="Palumbo A.V."/>
            <person name="Wall J.D."/>
        </authorList>
    </citation>
    <scope>NUCLEOTIDE SEQUENCE [LARGE SCALE GENOMIC DNA]</scope>
    <source>
        <strain evidence="9">ATCC BAA 1058 / DSM 17464 / G20</strain>
    </source>
</reference>
<dbReference type="CDD" id="cd01335">
    <property type="entry name" value="Radical_SAM"/>
    <property type="match status" value="1"/>
</dbReference>
<dbReference type="InterPro" id="IPR011990">
    <property type="entry name" value="TPR-like_helical_dom_sf"/>
</dbReference>
<evidence type="ECO:0000313" key="8">
    <source>
        <dbReference type="EMBL" id="ABB37541.2"/>
    </source>
</evidence>
<dbReference type="PANTHER" id="PTHR11228">
    <property type="entry name" value="RADICAL SAM DOMAIN PROTEIN"/>
    <property type="match status" value="1"/>
</dbReference>
<dbReference type="Pfam" id="PF04055">
    <property type="entry name" value="Radical_SAM"/>
    <property type="match status" value="1"/>
</dbReference>
<dbReference type="SUPFAM" id="SSF102114">
    <property type="entry name" value="Radical SAM enzymes"/>
    <property type="match status" value="1"/>
</dbReference>
<keyword evidence="9" id="KW-1185">Reference proteome</keyword>
<dbReference type="HOGENOM" id="CLU_747480_0_0_7"/>
<dbReference type="InterPro" id="IPR050377">
    <property type="entry name" value="Radical_SAM_PqqE_MftC-like"/>
</dbReference>